<evidence type="ECO:0000256" key="1">
    <source>
        <dbReference type="ARBA" id="ARBA00004141"/>
    </source>
</evidence>
<keyword evidence="3 7" id="KW-0812">Transmembrane</keyword>
<dbReference type="AlphaFoldDB" id="A0A1W2E0G8"/>
<evidence type="ECO:0000256" key="2">
    <source>
        <dbReference type="ARBA" id="ARBA00022448"/>
    </source>
</evidence>
<dbReference type="EMBL" id="FWXI01000019">
    <property type="protein sequence ID" value="SMD03219.1"/>
    <property type="molecule type" value="Genomic_DNA"/>
</dbReference>
<evidence type="ECO:0000256" key="5">
    <source>
        <dbReference type="ARBA" id="ARBA00022989"/>
    </source>
</evidence>
<dbReference type="PANTHER" id="PTHR43341:SF1">
    <property type="entry name" value="GENERAL AMINO-ACID PERMEASE GAP1"/>
    <property type="match status" value="1"/>
</dbReference>
<proteinExistence type="predicted"/>
<comment type="subcellular location">
    <subcellularLocation>
        <location evidence="1">Membrane</location>
        <topology evidence="1">Multi-pass membrane protein</topology>
    </subcellularLocation>
</comment>
<dbReference type="InterPro" id="IPR050524">
    <property type="entry name" value="APC_YAT"/>
</dbReference>
<keyword evidence="10" id="KW-1185">Reference proteome</keyword>
<evidence type="ECO:0000256" key="7">
    <source>
        <dbReference type="SAM" id="Phobius"/>
    </source>
</evidence>
<dbReference type="Pfam" id="PF00324">
    <property type="entry name" value="AA_permease"/>
    <property type="match status" value="1"/>
</dbReference>
<gene>
    <name evidence="9" type="ORF">SAMN04488500_11976</name>
</gene>
<evidence type="ECO:0000256" key="3">
    <source>
        <dbReference type="ARBA" id="ARBA00022692"/>
    </source>
</evidence>
<sequence>MSGNLKIEKSLSISSGDTGIVETGELKRSLKARHMNMIAIGGAIGTGLFVASGASISTAGPGGALIAYGAIGIMVYFLMTSLGEMATYLPLSGSFGTYAARFVDPALGFAIGWNYWLNWATCLAAELVAGAIIMKFWFPEIPGYYWSGLFLVLLTVLNLLSTRAYGESEFWFAGIKVITVVIFLFTGAMIVLGVGGNAPGFDNWHTGDAPFVGGFGAILSIFMIAGFSFQGTELVGIAAGESENPEKNIPKAINTVFWRIMIFYIGALVIIGFILPYTDENLLKSDVENVAVSPFTLIFSRAGLSIAASLMNAVILTSVLSCANSGLYASARMLYAMAKDGKAPQVFGKLNQRGVPVNALYITVAFGLLAFLASLIGDGKAYIWLLNITGMIGFIVWLGIAISHYRFRRAFIKQGRDLNELKYRAKWFPFGPLFALALCFIVIVGQNYNAFLGESIDWYGVAVSYIGIPIFVAAYLGYKYSRKTKLIPLDQVDLSRHTG</sequence>
<keyword evidence="5 7" id="KW-1133">Transmembrane helix</keyword>
<feature type="transmembrane region" description="Helical" evidence="7">
    <location>
        <begin position="173"/>
        <end position="194"/>
    </location>
</feature>
<feature type="transmembrane region" description="Helical" evidence="7">
    <location>
        <begin position="214"/>
        <end position="235"/>
    </location>
</feature>
<dbReference type="GO" id="GO:0015171">
    <property type="term" value="F:amino acid transmembrane transporter activity"/>
    <property type="evidence" value="ECO:0007669"/>
    <property type="project" value="TreeGrafter"/>
</dbReference>
<dbReference type="InterPro" id="IPR004841">
    <property type="entry name" value="AA-permease/SLC12A_dom"/>
</dbReference>
<dbReference type="PIRSF" id="PIRSF006060">
    <property type="entry name" value="AA_transporter"/>
    <property type="match status" value="1"/>
</dbReference>
<evidence type="ECO:0000256" key="6">
    <source>
        <dbReference type="ARBA" id="ARBA00023136"/>
    </source>
</evidence>
<evidence type="ECO:0000256" key="4">
    <source>
        <dbReference type="ARBA" id="ARBA00022970"/>
    </source>
</evidence>
<dbReference type="GO" id="GO:0016020">
    <property type="term" value="C:membrane"/>
    <property type="evidence" value="ECO:0007669"/>
    <property type="project" value="UniProtKB-SubCell"/>
</dbReference>
<feature type="transmembrane region" description="Helical" evidence="7">
    <location>
        <begin position="144"/>
        <end position="161"/>
    </location>
</feature>
<dbReference type="FunFam" id="1.20.1740.10:FF:000001">
    <property type="entry name" value="Amino acid permease"/>
    <property type="match status" value="1"/>
</dbReference>
<dbReference type="STRING" id="112901.SAMN04488500_11976"/>
<accession>A0A1W2E0G8</accession>
<keyword evidence="4" id="KW-0029">Amino-acid transport</keyword>
<evidence type="ECO:0000313" key="10">
    <source>
        <dbReference type="Proteomes" id="UP000192738"/>
    </source>
</evidence>
<feature type="transmembrane region" description="Helical" evidence="7">
    <location>
        <begin position="116"/>
        <end position="138"/>
    </location>
</feature>
<feature type="transmembrane region" description="Helical" evidence="7">
    <location>
        <begin position="256"/>
        <end position="278"/>
    </location>
</feature>
<feature type="transmembrane region" description="Helical" evidence="7">
    <location>
        <begin position="359"/>
        <end position="376"/>
    </location>
</feature>
<name>A0A1W2E0G8_9FIRM</name>
<feature type="transmembrane region" description="Helical" evidence="7">
    <location>
        <begin position="298"/>
        <end position="323"/>
    </location>
</feature>
<reference evidence="9 10" key="1">
    <citation type="submission" date="2017-04" db="EMBL/GenBank/DDBJ databases">
        <authorList>
            <person name="Afonso C.L."/>
            <person name="Miller P.J."/>
            <person name="Scott M.A."/>
            <person name="Spackman E."/>
            <person name="Goraichik I."/>
            <person name="Dimitrov K.M."/>
            <person name="Suarez D.L."/>
            <person name="Swayne D.E."/>
        </authorList>
    </citation>
    <scope>NUCLEOTIDE SEQUENCE [LARGE SCALE GENOMIC DNA]</scope>
    <source>
        <strain evidence="9 10">DSM 5090</strain>
    </source>
</reference>
<keyword evidence="2" id="KW-0813">Transport</keyword>
<feature type="domain" description="Amino acid permease/ SLC12A" evidence="8">
    <location>
        <begin position="34"/>
        <end position="485"/>
    </location>
</feature>
<feature type="transmembrane region" description="Helical" evidence="7">
    <location>
        <begin position="427"/>
        <end position="446"/>
    </location>
</feature>
<feature type="transmembrane region" description="Helical" evidence="7">
    <location>
        <begin position="458"/>
        <end position="478"/>
    </location>
</feature>
<evidence type="ECO:0000259" key="8">
    <source>
        <dbReference type="Pfam" id="PF00324"/>
    </source>
</evidence>
<dbReference type="Gene3D" id="1.20.1740.10">
    <property type="entry name" value="Amino acid/polyamine transporter I"/>
    <property type="match status" value="1"/>
</dbReference>
<evidence type="ECO:0000313" key="9">
    <source>
        <dbReference type="EMBL" id="SMD03219.1"/>
    </source>
</evidence>
<dbReference type="InterPro" id="IPR004840">
    <property type="entry name" value="Amino_acid_permease_CS"/>
</dbReference>
<dbReference type="PANTHER" id="PTHR43341">
    <property type="entry name" value="AMINO ACID PERMEASE"/>
    <property type="match status" value="1"/>
</dbReference>
<feature type="transmembrane region" description="Helical" evidence="7">
    <location>
        <begin position="37"/>
        <end position="56"/>
    </location>
</feature>
<dbReference type="RefSeq" id="WP_084577452.1">
    <property type="nucleotide sequence ID" value="NZ_CP155572.1"/>
</dbReference>
<dbReference type="Proteomes" id="UP000192738">
    <property type="component" value="Unassembled WGS sequence"/>
</dbReference>
<feature type="transmembrane region" description="Helical" evidence="7">
    <location>
        <begin position="382"/>
        <end position="407"/>
    </location>
</feature>
<protein>
    <submittedName>
        <fullName evidence="9">Lysine:proton symporter, AAT family</fullName>
    </submittedName>
</protein>
<dbReference type="PROSITE" id="PS00218">
    <property type="entry name" value="AMINO_ACID_PERMEASE_1"/>
    <property type="match status" value="1"/>
</dbReference>
<organism evidence="9 10">
    <name type="scientific">Sporomusa malonica</name>
    <dbReference type="NCBI Taxonomy" id="112901"/>
    <lineage>
        <taxon>Bacteria</taxon>
        <taxon>Bacillati</taxon>
        <taxon>Bacillota</taxon>
        <taxon>Negativicutes</taxon>
        <taxon>Selenomonadales</taxon>
        <taxon>Sporomusaceae</taxon>
        <taxon>Sporomusa</taxon>
    </lineage>
</organism>
<keyword evidence="6 7" id="KW-0472">Membrane</keyword>